<accession>A0A4Y2HVV5</accession>
<proteinExistence type="predicted"/>
<dbReference type="EMBL" id="BGPR01002201">
    <property type="protein sequence ID" value="GBM69571.1"/>
    <property type="molecule type" value="Genomic_DNA"/>
</dbReference>
<protein>
    <submittedName>
        <fullName evidence="1">Uncharacterized protein</fullName>
    </submittedName>
</protein>
<sequence>MLLGYHGTVGPLTAERPKYQAGPILELSQKLGLKVVDSNAARQTGNSVNTTNIVADYSYEMPNMREDTGFVL</sequence>
<dbReference type="AlphaFoldDB" id="A0A4Y2HVV5"/>
<evidence type="ECO:0000313" key="1">
    <source>
        <dbReference type="EMBL" id="GBM69571.1"/>
    </source>
</evidence>
<keyword evidence="2" id="KW-1185">Reference proteome</keyword>
<name>A0A4Y2HVV5_ARAVE</name>
<comment type="caution">
    <text evidence="1">The sequence shown here is derived from an EMBL/GenBank/DDBJ whole genome shotgun (WGS) entry which is preliminary data.</text>
</comment>
<organism evidence="1 2">
    <name type="scientific">Araneus ventricosus</name>
    <name type="common">Orbweaver spider</name>
    <name type="synonym">Epeira ventricosa</name>
    <dbReference type="NCBI Taxonomy" id="182803"/>
    <lineage>
        <taxon>Eukaryota</taxon>
        <taxon>Metazoa</taxon>
        <taxon>Ecdysozoa</taxon>
        <taxon>Arthropoda</taxon>
        <taxon>Chelicerata</taxon>
        <taxon>Arachnida</taxon>
        <taxon>Araneae</taxon>
        <taxon>Araneomorphae</taxon>
        <taxon>Entelegynae</taxon>
        <taxon>Araneoidea</taxon>
        <taxon>Araneidae</taxon>
        <taxon>Araneus</taxon>
    </lineage>
</organism>
<dbReference type="Proteomes" id="UP000499080">
    <property type="component" value="Unassembled WGS sequence"/>
</dbReference>
<gene>
    <name evidence="1" type="ORF">AVEN_219200_1</name>
</gene>
<reference evidence="1 2" key="1">
    <citation type="journal article" date="2019" name="Sci. Rep.">
        <title>Orb-weaving spider Araneus ventricosus genome elucidates the spidroin gene catalogue.</title>
        <authorList>
            <person name="Kono N."/>
            <person name="Nakamura H."/>
            <person name="Ohtoshi R."/>
            <person name="Moran D.A.P."/>
            <person name="Shinohara A."/>
            <person name="Yoshida Y."/>
            <person name="Fujiwara M."/>
            <person name="Mori M."/>
            <person name="Tomita M."/>
            <person name="Arakawa K."/>
        </authorList>
    </citation>
    <scope>NUCLEOTIDE SEQUENCE [LARGE SCALE GENOMIC DNA]</scope>
</reference>
<evidence type="ECO:0000313" key="2">
    <source>
        <dbReference type="Proteomes" id="UP000499080"/>
    </source>
</evidence>